<dbReference type="Proteomes" id="UP001642260">
    <property type="component" value="Unassembled WGS sequence"/>
</dbReference>
<comment type="caution">
    <text evidence="2">The sequence shown here is derived from an EMBL/GenBank/DDBJ whole genome shotgun (WGS) entry which is preliminary data.</text>
</comment>
<dbReference type="EMBL" id="CAKOAT010109044">
    <property type="protein sequence ID" value="CAH8328670.1"/>
    <property type="molecule type" value="Genomic_DNA"/>
</dbReference>
<proteinExistence type="predicted"/>
<evidence type="ECO:0000313" key="3">
    <source>
        <dbReference type="Proteomes" id="UP001642260"/>
    </source>
</evidence>
<organism evidence="2 3">
    <name type="scientific">Eruca vesicaria subsp. sativa</name>
    <name type="common">Garden rocket</name>
    <name type="synonym">Eruca sativa</name>
    <dbReference type="NCBI Taxonomy" id="29727"/>
    <lineage>
        <taxon>Eukaryota</taxon>
        <taxon>Viridiplantae</taxon>
        <taxon>Streptophyta</taxon>
        <taxon>Embryophyta</taxon>
        <taxon>Tracheophyta</taxon>
        <taxon>Spermatophyta</taxon>
        <taxon>Magnoliopsida</taxon>
        <taxon>eudicotyledons</taxon>
        <taxon>Gunneridae</taxon>
        <taxon>Pentapetalae</taxon>
        <taxon>rosids</taxon>
        <taxon>malvids</taxon>
        <taxon>Brassicales</taxon>
        <taxon>Brassicaceae</taxon>
        <taxon>Brassiceae</taxon>
        <taxon>Eruca</taxon>
    </lineage>
</organism>
<dbReference type="AlphaFoldDB" id="A0ABC8JHU5"/>
<feature type="compositionally biased region" description="Basic and acidic residues" evidence="1">
    <location>
        <begin position="1"/>
        <end position="12"/>
    </location>
</feature>
<evidence type="ECO:0000256" key="1">
    <source>
        <dbReference type="SAM" id="MobiDB-lite"/>
    </source>
</evidence>
<accession>A0ABC8JHU5</accession>
<gene>
    <name evidence="2" type="ORF">ERUC_LOCUS11428</name>
</gene>
<keyword evidence="3" id="KW-1185">Reference proteome</keyword>
<sequence length="222" mass="25491">MSDGDKDGDSPRRRARNPWKSTRPDPAFAVENGVASLDLPVEVFEDSEPLWKAFAVGYFIGEAPHVGLIHATVNRIWTASDFKGKTDVQFIAKDTVLDKSLLRSRQPHRWTLPPQEIIRSSEGLYDNGTYLYGILMFCTGNMAEGRMSLDSLGWKTNKRRGDRCWRENMIALGNIIIEMKPEYSANLYNNQPPKSCHVNEMDNRCPKCYHYKQARKFILYIQ</sequence>
<feature type="region of interest" description="Disordered" evidence="1">
    <location>
        <begin position="1"/>
        <end position="25"/>
    </location>
</feature>
<name>A0ABC8JHU5_ERUVS</name>
<evidence type="ECO:0000313" key="2">
    <source>
        <dbReference type="EMBL" id="CAH8328670.1"/>
    </source>
</evidence>
<reference evidence="2 3" key="1">
    <citation type="submission" date="2022-03" db="EMBL/GenBank/DDBJ databases">
        <authorList>
            <person name="Macdonald S."/>
            <person name="Ahmed S."/>
            <person name="Newling K."/>
        </authorList>
    </citation>
    <scope>NUCLEOTIDE SEQUENCE [LARGE SCALE GENOMIC DNA]</scope>
</reference>
<protein>
    <submittedName>
        <fullName evidence="2">Uncharacterized protein</fullName>
    </submittedName>
</protein>